<dbReference type="InterPro" id="IPR051010">
    <property type="entry name" value="BCAA_transport"/>
</dbReference>
<dbReference type="CDD" id="cd06268">
    <property type="entry name" value="PBP1_ABC_transporter_LIVBP-like"/>
    <property type="match status" value="1"/>
</dbReference>
<feature type="domain" description="Leucine-binding protein" evidence="4">
    <location>
        <begin position="475"/>
        <end position="803"/>
    </location>
</feature>
<evidence type="ECO:0000259" key="3">
    <source>
        <dbReference type="Pfam" id="PF12770"/>
    </source>
</evidence>
<dbReference type="Pfam" id="PF13458">
    <property type="entry name" value="Peripla_BP_6"/>
    <property type="match status" value="1"/>
</dbReference>
<dbReference type="SUPFAM" id="SSF53822">
    <property type="entry name" value="Periplasmic binding protein-like I"/>
    <property type="match status" value="1"/>
</dbReference>
<comment type="caution">
    <text evidence="5">The sequence shown here is derived from an EMBL/GenBank/DDBJ whole genome shotgun (WGS) entry which is preliminary data.</text>
</comment>
<dbReference type="RefSeq" id="WP_413268980.1">
    <property type="nucleotide sequence ID" value="NZ_JBHFNQ010000026.1"/>
</dbReference>
<dbReference type="PANTHER" id="PTHR30483:SF6">
    <property type="entry name" value="PERIPLASMIC BINDING PROTEIN OF ABC TRANSPORTER FOR NATURAL AMINO ACIDS"/>
    <property type="match status" value="1"/>
</dbReference>
<dbReference type="InterPro" id="IPR028082">
    <property type="entry name" value="Peripla_BP_I"/>
</dbReference>
<accession>A0ABV4WZW1</accession>
<keyword evidence="6" id="KW-1185">Reference proteome</keyword>
<dbReference type="Proteomes" id="UP001576774">
    <property type="component" value="Unassembled WGS sequence"/>
</dbReference>
<evidence type="ECO:0000256" key="1">
    <source>
        <dbReference type="ARBA" id="ARBA00010062"/>
    </source>
</evidence>
<organism evidence="5 6">
    <name type="scientific">Floridaenema aerugineum BLCC-F46</name>
    <dbReference type="NCBI Taxonomy" id="3153654"/>
    <lineage>
        <taxon>Bacteria</taxon>
        <taxon>Bacillati</taxon>
        <taxon>Cyanobacteriota</taxon>
        <taxon>Cyanophyceae</taxon>
        <taxon>Oscillatoriophycideae</taxon>
        <taxon>Aerosakkonematales</taxon>
        <taxon>Aerosakkonemataceae</taxon>
        <taxon>Floridanema</taxon>
        <taxon>Floridanema aerugineum</taxon>
    </lineage>
</organism>
<evidence type="ECO:0000256" key="2">
    <source>
        <dbReference type="ARBA" id="ARBA00022729"/>
    </source>
</evidence>
<gene>
    <name evidence="5" type="ORF">ACE1CC_02930</name>
</gene>
<reference evidence="5 6" key="1">
    <citation type="submission" date="2024-09" db="EMBL/GenBank/DDBJ databases">
        <title>Floridaenema gen nov. (Aerosakkonemataceae, Aerosakkonematales ord. nov., Cyanobacteria) from benthic tropical and subtropical fresh waters, with the description of four new species.</title>
        <authorList>
            <person name="Moretto J.A."/>
            <person name="Berthold D.E."/>
            <person name="Lefler F.W."/>
            <person name="Huang I.-S."/>
            <person name="Laughinghouse H. IV."/>
        </authorList>
    </citation>
    <scope>NUCLEOTIDE SEQUENCE [LARGE SCALE GENOMIC DNA]</scope>
    <source>
        <strain evidence="5 6">BLCC-F46</strain>
    </source>
</reference>
<dbReference type="Gene3D" id="3.40.50.2300">
    <property type="match status" value="2"/>
</dbReference>
<evidence type="ECO:0000313" key="6">
    <source>
        <dbReference type="Proteomes" id="UP001576774"/>
    </source>
</evidence>
<protein>
    <submittedName>
        <fullName evidence="5">ABC transporter substrate-binding protein</fullName>
    </submittedName>
</protein>
<feature type="domain" description="CHAT" evidence="3">
    <location>
        <begin position="109"/>
        <end position="339"/>
    </location>
</feature>
<dbReference type="Pfam" id="PF12770">
    <property type="entry name" value="CHAT"/>
    <property type="match status" value="1"/>
</dbReference>
<dbReference type="InterPro" id="IPR028081">
    <property type="entry name" value="Leu-bd"/>
</dbReference>
<name>A0ABV4WZW1_9CYAN</name>
<keyword evidence="2" id="KW-0732">Signal</keyword>
<evidence type="ECO:0000313" key="5">
    <source>
        <dbReference type="EMBL" id="MFB2875826.1"/>
    </source>
</evidence>
<comment type="similarity">
    <text evidence="1">Belongs to the leucine-binding protein family.</text>
</comment>
<sequence length="828" mass="93498">MGKQVIFRIDPGDFETGFPITLTIRENREVCVQEVKGRLAPAPEVIEHYNNWQTAYYSWGESNRWWRRQIVVPQQIETNCSSSDRKDEVISSAGRFKEALNEWLDRSSLEKLKQRLLHTVGINDLESFIIQTDNQDLQKLPWELWSFLQEYYNYAEVALNSKSTRRRGALNSQVKILVILGSDEEIDIQTDWNILQEKLKGAQLILLREPGRQEFVEKLVSQPWDIIFFAGHSSTHPSGNDGGIWINNNQNDEGYLSTTELERYLRIAVSNGLKLAIFNSCDGLGLARKLEKLQIPHIIVMRQPIHDEVAQKFLNDFLTSFAHGASLHQAVHDARDRLRLLIDNSSPNASWLPVIFQNPEEPPLFYPPKPPIPINWKIVLGGIGGAIALFTLGLGIYKFNELSKDATLAPGISLGEEIISEKNITPEKEAGVKAFRDKNYLEAIEYFKASLQKNPNDPETRIYLNNVRAANTKATIKIAVSVPLGSNQPIGEEMLRGVAEVQEEINREDGIKGKQLQVIIANDNNNDNLAKENAEKFVKDPAIFAVIGHNGSNASVAAAPIYQQGKLVMISPTSFANQLKADSYIFRLVPQITFFAAQLSQGLGKVIPQPKVAICVDNISPDQESFKNEFKSVVSAYKGQHIEVNCNFSDPKFLLSSTIQAIKNQKVNSLMVAPYVDNLPKAIALFKEVKQNKLPVKLFGSPTLYNDKTVEWGRDAVEGLTISVPYFPNEQEKESFRELWKTELNTWRSSTAKDTTIAIATALQELLKQPDPTRQNLDKILRNPNFKVQGITGEFKFNNKTGEREFLFQQQRPDTLVQVQNGKFVKIE</sequence>
<dbReference type="PANTHER" id="PTHR30483">
    <property type="entry name" value="LEUCINE-SPECIFIC-BINDING PROTEIN"/>
    <property type="match status" value="1"/>
</dbReference>
<proteinExistence type="inferred from homology"/>
<dbReference type="InterPro" id="IPR024983">
    <property type="entry name" value="CHAT_dom"/>
</dbReference>
<dbReference type="EMBL" id="JBHFNQ010000026">
    <property type="protein sequence ID" value="MFB2875826.1"/>
    <property type="molecule type" value="Genomic_DNA"/>
</dbReference>
<evidence type="ECO:0000259" key="4">
    <source>
        <dbReference type="Pfam" id="PF13458"/>
    </source>
</evidence>